<keyword evidence="1" id="KW-0802">TPR repeat</keyword>
<dbReference type="InterPro" id="IPR019734">
    <property type="entry name" value="TPR_rpt"/>
</dbReference>
<dbReference type="SMART" id="SM00028">
    <property type="entry name" value="TPR"/>
    <property type="match status" value="2"/>
</dbReference>
<name>A0A7C4XLU7_UNCW3</name>
<dbReference type="EMBL" id="DTGZ01000166">
    <property type="protein sequence ID" value="HGV98377.1"/>
    <property type="molecule type" value="Genomic_DNA"/>
</dbReference>
<dbReference type="Gene3D" id="1.25.40.10">
    <property type="entry name" value="Tetratricopeptide repeat domain"/>
    <property type="match status" value="1"/>
</dbReference>
<accession>A0A7C4XLU7</accession>
<evidence type="ECO:0000313" key="2">
    <source>
        <dbReference type="EMBL" id="HGV98377.1"/>
    </source>
</evidence>
<dbReference type="Pfam" id="PF13181">
    <property type="entry name" value="TPR_8"/>
    <property type="match status" value="1"/>
</dbReference>
<dbReference type="SUPFAM" id="SSF48452">
    <property type="entry name" value="TPR-like"/>
    <property type="match status" value="1"/>
</dbReference>
<evidence type="ECO:0000256" key="1">
    <source>
        <dbReference type="PROSITE-ProRule" id="PRU00339"/>
    </source>
</evidence>
<dbReference type="AlphaFoldDB" id="A0A7C4XLU7"/>
<proteinExistence type="predicted"/>
<dbReference type="InterPro" id="IPR011990">
    <property type="entry name" value="TPR-like_helical_dom_sf"/>
</dbReference>
<sequence>MQEAEARHSFNYGISLLEKENPYYALRYFQTAYNLDPKPIYQSYLGLCLVYTHKYEEGFSHLKSAINKFPGDARLYYNLGLAYLKKGEIEEARRYFEECLVWDSNFSKAKEMLEELSPKKGSFFKKIFGNRG</sequence>
<dbReference type="PROSITE" id="PS50293">
    <property type="entry name" value="TPR_REGION"/>
    <property type="match status" value="1"/>
</dbReference>
<gene>
    <name evidence="2" type="ORF">ENV60_08810</name>
</gene>
<protein>
    <submittedName>
        <fullName evidence="2">Tetratricopeptide repeat protein</fullName>
    </submittedName>
</protein>
<comment type="caution">
    <text evidence="2">The sequence shown here is derived from an EMBL/GenBank/DDBJ whole genome shotgun (WGS) entry which is preliminary data.</text>
</comment>
<organism evidence="2">
    <name type="scientific">candidate division WOR-3 bacterium</name>
    <dbReference type="NCBI Taxonomy" id="2052148"/>
    <lineage>
        <taxon>Bacteria</taxon>
        <taxon>Bacteria division WOR-3</taxon>
    </lineage>
</organism>
<reference evidence="2" key="1">
    <citation type="journal article" date="2020" name="mSystems">
        <title>Genome- and Community-Level Interaction Insights into Carbon Utilization and Element Cycling Functions of Hydrothermarchaeota in Hydrothermal Sediment.</title>
        <authorList>
            <person name="Zhou Z."/>
            <person name="Liu Y."/>
            <person name="Xu W."/>
            <person name="Pan J."/>
            <person name="Luo Z.H."/>
            <person name="Li M."/>
        </authorList>
    </citation>
    <scope>NUCLEOTIDE SEQUENCE [LARGE SCALE GENOMIC DNA]</scope>
    <source>
        <strain evidence="2">SpSt-774</strain>
    </source>
</reference>
<feature type="repeat" description="TPR" evidence="1">
    <location>
        <begin position="73"/>
        <end position="106"/>
    </location>
</feature>
<dbReference type="PROSITE" id="PS50005">
    <property type="entry name" value="TPR"/>
    <property type="match status" value="1"/>
</dbReference>